<dbReference type="RefSeq" id="WP_150591815.1">
    <property type="nucleotide sequence ID" value="NZ_CABVIJ010000005.1"/>
</dbReference>
<dbReference type="AlphaFoldDB" id="A0ABD7VD52"/>
<sequence>MNAYKNLLSDTEVKKLAALDRWHAALDDVTLRRDNPDGYHEELIRRADELDRLGKITFEEWRTLRLDADQAWLRAVSGDDYR</sequence>
<comment type="caution">
    <text evidence="1">The sequence shown here is derived from an EMBL/GenBank/DDBJ whole genome shotgun (WGS) entry which is preliminary data.</text>
</comment>
<gene>
    <name evidence="1" type="ORF">PS732_01392</name>
</gene>
<dbReference type="EMBL" id="CABVIJ010000005">
    <property type="protein sequence ID" value="VVO72305.1"/>
    <property type="molecule type" value="Genomic_DNA"/>
</dbReference>
<evidence type="ECO:0000313" key="2">
    <source>
        <dbReference type="Proteomes" id="UP000325779"/>
    </source>
</evidence>
<proteinExistence type="predicted"/>
<dbReference type="Proteomes" id="UP000325779">
    <property type="component" value="Unassembled WGS sequence"/>
</dbReference>
<reference evidence="1 2" key="1">
    <citation type="submission" date="2019-09" db="EMBL/GenBank/DDBJ databases">
        <authorList>
            <person name="Chandra G."/>
            <person name="Truman W A."/>
        </authorList>
    </citation>
    <scope>NUCLEOTIDE SEQUENCE [LARGE SCALE GENOMIC DNA]</scope>
    <source>
        <strain evidence="1">PS732</strain>
    </source>
</reference>
<accession>A0ABD7VD52</accession>
<organism evidence="1 2">
    <name type="scientific">Pseudomonas fluorescens</name>
    <dbReference type="NCBI Taxonomy" id="294"/>
    <lineage>
        <taxon>Bacteria</taxon>
        <taxon>Pseudomonadati</taxon>
        <taxon>Pseudomonadota</taxon>
        <taxon>Gammaproteobacteria</taxon>
        <taxon>Pseudomonadales</taxon>
        <taxon>Pseudomonadaceae</taxon>
        <taxon>Pseudomonas</taxon>
    </lineage>
</organism>
<name>A0ABD7VD52_PSEFL</name>
<protein>
    <recommendedName>
        <fullName evidence="3">Addiction module protein</fullName>
    </recommendedName>
</protein>
<evidence type="ECO:0000313" key="1">
    <source>
        <dbReference type="EMBL" id="VVO72305.1"/>
    </source>
</evidence>
<evidence type="ECO:0008006" key="3">
    <source>
        <dbReference type="Google" id="ProtNLM"/>
    </source>
</evidence>